<evidence type="ECO:0000313" key="2">
    <source>
        <dbReference type="Proteomes" id="UP000030300"/>
    </source>
</evidence>
<dbReference type="RefSeq" id="WP_038682102.1">
    <property type="nucleotide sequence ID" value="NZ_BJMC01000015.1"/>
</dbReference>
<dbReference type="EMBL" id="CP009896">
    <property type="protein sequence ID" value="AIY19152.1"/>
    <property type="molecule type" value="Genomic_DNA"/>
</dbReference>
<keyword evidence="2" id="KW-1185">Reference proteome</keyword>
<dbReference type="Pfam" id="PF01757">
    <property type="entry name" value="Acyl_transf_3"/>
    <property type="match status" value="1"/>
</dbReference>
<dbReference type="GO" id="GO:0016747">
    <property type="term" value="F:acyltransferase activity, transferring groups other than amino-acyl groups"/>
    <property type="evidence" value="ECO:0007669"/>
    <property type="project" value="InterPro"/>
</dbReference>
<evidence type="ECO:0000313" key="1">
    <source>
        <dbReference type="EMBL" id="AIY19152.1"/>
    </source>
</evidence>
<dbReference type="InterPro" id="IPR002656">
    <property type="entry name" value="Acyl_transf_3_dom"/>
</dbReference>
<protein>
    <submittedName>
        <fullName evidence="1">Putative integral membrane protein</fullName>
    </submittedName>
</protein>
<dbReference type="OrthoDB" id="8206682at2"/>
<dbReference type="eggNOG" id="COG1835">
    <property type="taxonomic scope" value="Bacteria"/>
</dbReference>
<accession>A0A0A1DRB7</accession>
<dbReference type="HOGENOM" id="CLU_039835_2_0_11"/>
<reference evidence="1 2" key="1">
    <citation type="journal article" date="2015" name="Genome Announc.">
        <title>Complete Genome Sequence of Steroid-Transforming Nocardioides simplex VKM Ac-2033D.</title>
        <authorList>
            <person name="Shtratnikova V.Y."/>
            <person name="Schelkunov M.I."/>
            <person name="Pekov Y.A."/>
            <person name="Fokina V.V."/>
            <person name="Logacheva M.D."/>
            <person name="Sokolov S.L."/>
            <person name="Bragin E.Y."/>
            <person name="Ashapkin V.V."/>
            <person name="Donova M.V."/>
        </authorList>
    </citation>
    <scope>NUCLEOTIDE SEQUENCE [LARGE SCALE GENOMIC DNA]</scope>
    <source>
        <strain evidence="1 2">VKM Ac-2033D</strain>
    </source>
</reference>
<dbReference type="Proteomes" id="UP000030300">
    <property type="component" value="Chromosome"/>
</dbReference>
<name>A0A0A1DRB7_NOCSI</name>
<organism evidence="1 2">
    <name type="scientific">Nocardioides simplex</name>
    <name type="common">Arthrobacter simplex</name>
    <dbReference type="NCBI Taxonomy" id="2045"/>
    <lineage>
        <taxon>Bacteria</taxon>
        <taxon>Bacillati</taxon>
        <taxon>Actinomycetota</taxon>
        <taxon>Actinomycetes</taxon>
        <taxon>Propionibacteriales</taxon>
        <taxon>Nocardioidaceae</taxon>
        <taxon>Pimelobacter</taxon>
    </lineage>
</organism>
<dbReference type="KEGG" id="psim:KR76_24540"/>
<gene>
    <name evidence="1" type="ORF">KR76_24540</name>
</gene>
<dbReference type="GeneID" id="96611928"/>
<proteinExistence type="predicted"/>
<sequence>MSHALLPSAAALADRTPPERNRVVDLLRAAAILVVVLGHWLMAAVYVDRDGGLHRGDLLDLAGWTHPLTWVLQVMPVFFLVGGYANALSWRSARRRAQPYGGWLRSRLRRLVLPVLPLMVFWAVLAPSAHALGADPDLLRIASRASLVPTWFLAAYVVVVALAPLTLAVWERAGWWAVGGGLALAGLVDYVSVSRDLLAVGFLNYVLVWSTVHMLGYAWLDGRLASAGRRLALVALGLGVLWLLTVHGPYAVSMVGVRTDEIDNAYPTRVTQGFLGLLQAGVVLTLEPLLQRLVARRRVWVATVLVNARIMSIYLWHLTMLGALVAGSLALDGLGLHRLPDTGGWWATRPLYFAVLALLTAGAVAVVGRFETPAADPRPAPAPWRPVLAVLGVCGGLGALAALGITRDGVVLWWLPLVPLAACLAGGVVRLPGSLDRRGAEQ</sequence>
<dbReference type="AlphaFoldDB" id="A0A0A1DRB7"/>
<dbReference type="STRING" id="2045.KR76_24540"/>